<dbReference type="GO" id="GO:0016787">
    <property type="term" value="F:hydrolase activity"/>
    <property type="evidence" value="ECO:0007669"/>
    <property type="project" value="UniProtKB-KW"/>
</dbReference>
<feature type="domain" description="Schlafen AlbA-2" evidence="1">
    <location>
        <begin position="27"/>
        <end position="129"/>
    </location>
</feature>
<protein>
    <submittedName>
        <fullName evidence="2">ATP-dependent DNA helicase RecG</fullName>
        <ecNumber evidence="2">3.6.4.12</ecNumber>
    </submittedName>
</protein>
<gene>
    <name evidence="2" type="ORF">BDD16_004011</name>
</gene>
<accession>A0A7Y9ULQ9</accession>
<dbReference type="RefSeq" id="WP_179635590.1">
    <property type="nucleotide sequence ID" value="NZ_JACCFH010000001.1"/>
</dbReference>
<keyword evidence="2" id="KW-0378">Hydrolase</keyword>
<proteinExistence type="predicted"/>
<dbReference type="InterPro" id="IPR007421">
    <property type="entry name" value="Schlafen_AlbA_2_dom"/>
</dbReference>
<evidence type="ECO:0000313" key="2">
    <source>
        <dbReference type="EMBL" id="NYG35025.1"/>
    </source>
</evidence>
<dbReference type="Pfam" id="PF13749">
    <property type="entry name" value="HATPase_c_4"/>
    <property type="match status" value="1"/>
</dbReference>
<keyword evidence="2" id="KW-0547">Nucleotide-binding</keyword>
<evidence type="ECO:0000313" key="3">
    <source>
        <dbReference type="Proteomes" id="UP000518288"/>
    </source>
</evidence>
<dbReference type="Pfam" id="PF04326">
    <property type="entry name" value="SLFN_AlbA_2"/>
    <property type="match status" value="1"/>
</dbReference>
<dbReference type="Gene3D" id="3.30.950.30">
    <property type="entry name" value="Schlafen, AAA domain"/>
    <property type="match status" value="1"/>
</dbReference>
<keyword evidence="2" id="KW-0067">ATP-binding</keyword>
<dbReference type="InterPro" id="IPR038475">
    <property type="entry name" value="RecG_C_sf"/>
</dbReference>
<dbReference type="PANTHER" id="PTHR30595:SF6">
    <property type="entry name" value="SCHLAFEN ALBA-2 DOMAIN-CONTAINING PROTEIN"/>
    <property type="match status" value="1"/>
</dbReference>
<evidence type="ECO:0000259" key="1">
    <source>
        <dbReference type="Pfam" id="PF04326"/>
    </source>
</evidence>
<dbReference type="GO" id="GO:0003678">
    <property type="term" value="F:DNA helicase activity"/>
    <property type="evidence" value="ECO:0007669"/>
    <property type="project" value="UniProtKB-EC"/>
</dbReference>
<comment type="caution">
    <text evidence="2">The sequence shown here is derived from an EMBL/GenBank/DDBJ whole genome shotgun (WGS) entry which is preliminary data.</text>
</comment>
<keyword evidence="3" id="KW-1185">Reference proteome</keyword>
<dbReference type="EMBL" id="JACCFH010000001">
    <property type="protein sequence ID" value="NYG35025.1"/>
    <property type="molecule type" value="Genomic_DNA"/>
</dbReference>
<name>A0A7Y9ULQ9_9BURK</name>
<dbReference type="AlphaFoldDB" id="A0A7Y9ULQ9"/>
<reference evidence="2 3" key="1">
    <citation type="submission" date="2020-07" db="EMBL/GenBank/DDBJ databases">
        <title>Genomic Encyclopedia of Archaeal and Bacterial Type Strains, Phase II (KMG-II): from individual species to whole genera.</title>
        <authorList>
            <person name="Goeker M."/>
        </authorList>
    </citation>
    <scope>NUCLEOTIDE SEQUENCE [LARGE SCALE GENOMIC DNA]</scope>
    <source>
        <strain evidence="2 3">DSM 21226</strain>
    </source>
</reference>
<dbReference type="InterPro" id="IPR038461">
    <property type="entry name" value="Schlafen_AlbA_2_dom_sf"/>
</dbReference>
<organism evidence="2 3">
    <name type="scientific">Sphaerotilus montanus</name>
    <dbReference type="NCBI Taxonomy" id="522889"/>
    <lineage>
        <taxon>Bacteria</taxon>
        <taxon>Pseudomonadati</taxon>
        <taxon>Pseudomonadota</taxon>
        <taxon>Betaproteobacteria</taxon>
        <taxon>Burkholderiales</taxon>
        <taxon>Sphaerotilaceae</taxon>
        <taxon>Sphaerotilus</taxon>
    </lineage>
</organism>
<dbReference type="PANTHER" id="PTHR30595">
    <property type="entry name" value="GLPR-RELATED TRANSCRIPTIONAL REPRESSOR"/>
    <property type="match status" value="1"/>
</dbReference>
<keyword evidence="2" id="KW-0347">Helicase</keyword>
<dbReference type="EC" id="3.6.4.12" evidence="2"/>
<dbReference type="Gene3D" id="3.30.565.60">
    <property type="match status" value="1"/>
</dbReference>
<dbReference type="Proteomes" id="UP000518288">
    <property type="component" value="Unassembled WGS sequence"/>
</dbReference>
<sequence length="413" mass="45943">MLPNVLLLLLHQGENSGVVFSRDDIHAEQLAREVVALANFQGGRVIVGVEDDGQVSGIQRPDLERWVMDTVFGRFIHPQLLPYYEEITLDNGQRVAVITVLTGTAKPYVLRHNQREDIYVRVGSTSQLATREQQAALFASGGLLHAEVLPVSGSGLADLDRARLTDYLGRVLDDEVPATDDDWHSRLCGLGFMTERADGPPVCTIAGTVLFAHRPRRLLRQAGVRWMAFAGNDLDYQALDDTVLDGPLVGLWSRSAQGQVFRAQPGLIEQLLERATPFLSTESSELAENLRRERHWHYPPDALREALLNALVHRDWTRPGEVELVRFGDRLTLTSPGAMQNSMTVAKMLAGQRSARNPILVEVMRDYGYVEARGMGVRRKIVPQVRTLAGRDAEFEATQDHVRLTLPAAAVPR</sequence>